<feature type="transmembrane region" description="Helical" evidence="10">
    <location>
        <begin position="480"/>
        <end position="497"/>
    </location>
</feature>
<sequence length="783" mass="86915">MAAVDAESGRLALYRNQDNVPIKAILFLAYQSFGVVYGDLSTSPLYVYRSTFSGRLGLYESDDEIIGVLSFIFYTLTIIPLLKYVFIVLNASDNGEGGTFALYSLLCRHAKLSLLPNQQDDDQNLSTYKVETPEQTKVGLRVKNLFEKHPHLRKGLLIVVLLGTCMVIADGVFTPAISVLSAVTGIRVAAPDLPESVVTAVSCGILLGLFVLQHFGTRRVAFLFAPIVIAWLLCISIIGVYNIIVYNPRGIWAALSPVSMYKFLKSAGKDGWISLGGVVLCITGTEAMFADLGHFNELSIKIAFTTVVYPALILGYFGQAAYLSKNRNDVSESFYKSIPTPVFWPVFVIATLAAIVGSQAVISATFSIVKQCVSLCCFPRVKVIHTSKEIHGQIYIPEVNWILFLLCLSITVGFRDTTTIGNAYGLAVMTVMLVTTCLMALVILIVWGRSIILALAFLIFFGSIEAMYISVTILKVPQGGWVPLVISFVFVIIMYIWNYGTSKKYQYDLENKVAMQTLMQIGPPMGGVRVPGIGLYYTELVTGVPPILAHFFTNLPALHEFLVLVTIKHVPVPYIPSQERYLVGRIGSKDLRLYRCIVRYGYKDTHKDDNTFEDKLIKKLGEFILAEDDAGSESFSSDDRAGGVMQSSGISRSLCLVHAVNNESVIMERLEERDRPLEMSQIACREPPSRRGGKKRVRFESPERQQPHPAVVREFEMLREHKERGVVYILGHSYVEATGASSLVKKFAINFVYTFLRRICRGPSVVLHIPQASSIEIGVVYRV</sequence>
<dbReference type="Gramene" id="Pp3c12_9080V3.1">
    <property type="protein sequence ID" value="Pp3c12_9080V3.1"/>
    <property type="gene ID" value="Pp3c12_9080"/>
</dbReference>
<feature type="transmembrane region" description="Helical" evidence="10">
    <location>
        <begin position="302"/>
        <end position="322"/>
    </location>
</feature>
<dbReference type="PaxDb" id="3218-PP1S91_133V6.1"/>
<accession>A0A2K1JQ08</accession>
<feature type="domain" description="K+ potassium transporter C-terminal" evidence="13">
    <location>
        <begin position="531"/>
        <end position="782"/>
    </location>
</feature>
<evidence type="ECO:0000256" key="1">
    <source>
        <dbReference type="ARBA" id="ARBA00004141"/>
    </source>
</evidence>
<dbReference type="Gramene" id="Pp3c12_9080V3.2">
    <property type="protein sequence ID" value="Pp3c12_9080V3.2"/>
    <property type="gene ID" value="Pp3c12_9080"/>
</dbReference>
<reference evidence="14 16" key="1">
    <citation type="journal article" date="2008" name="Science">
        <title>The Physcomitrella genome reveals evolutionary insights into the conquest of land by plants.</title>
        <authorList>
            <person name="Rensing S."/>
            <person name="Lang D."/>
            <person name="Zimmer A."/>
            <person name="Terry A."/>
            <person name="Salamov A."/>
            <person name="Shapiro H."/>
            <person name="Nishiyama T."/>
            <person name="Perroud P.-F."/>
            <person name="Lindquist E."/>
            <person name="Kamisugi Y."/>
            <person name="Tanahashi T."/>
            <person name="Sakakibara K."/>
            <person name="Fujita T."/>
            <person name="Oishi K."/>
            <person name="Shin-I T."/>
            <person name="Kuroki Y."/>
            <person name="Toyoda A."/>
            <person name="Suzuki Y."/>
            <person name="Hashimoto A."/>
            <person name="Yamaguchi K."/>
            <person name="Sugano A."/>
            <person name="Kohara Y."/>
            <person name="Fujiyama A."/>
            <person name="Anterola A."/>
            <person name="Aoki S."/>
            <person name="Ashton N."/>
            <person name="Barbazuk W.B."/>
            <person name="Barker E."/>
            <person name="Bennetzen J."/>
            <person name="Bezanilla M."/>
            <person name="Blankenship R."/>
            <person name="Cho S.H."/>
            <person name="Dutcher S."/>
            <person name="Estelle M."/>
            <person name="Fawcett J.A."/>
            <person name="Gundlach H."/>
            <person name="Hanada K."/>
            <person name="Heyl A."/>
            <person name="Hicks K.A."/>
            <person name="Hugh J."/>
            <person name="Lohr M."/>
            <person name="Mayer K."/>
            <person name="Melkozernov A."/>
            <person name="Murata T."/>
            <person name="Nelson D."/>
            <person name="Pils B."/>
            <person name="Prigge M."/>
            <person name="Reiss B."/>
            <person name="Renner T."/>
            <person name="Rombauts S."/>
            <person name="Rushton P."/>
            <person name="Sanderfoot A."/>
            <person name="Schween G."/>
            <person name="Shiu S.-H."/>
            <person name="Stueber K."/>
            <person name="Theodoulou F.L."/>
            <person name="Tu H."/>
            <person name="Van de Peer Y."/>
            <person name="Verrier P.J."/>
            <person name="Waters E."/>
            <person name="Wood A."/>
            <person name="Yang L."/>
            <person name="Cove D."/>
            <person name="Cuming A."/>
            <person name="Hasebe M."/>
            <person name="Lucas S."/>
            <person name="Mishler D.B."/>
            <person name="Reski R."/>
            <person name="Grigoriev I."/>
            <person name="Quatrano R.S."/>
            <person name="Boore J.L."/>
        </authorList>
    </citation>
    <scope>NUCLEOTIDE SEQUENCE [LARGE SCALE GENOMIC DNA]</scope>
    <source>
        <strain evidence="15 16">cv. Gransden 2004</strain>
    </source>
</reference>
<comment type="similarity">
    <text evidence="2 10">Belongs to the HAK/KUP transporter (TC 2.A.72.3) family.</text>
</comment>
<dbReference type="FunCoup" id="A0A2K1JQ08">
    <property type="interactions" value="117"/>
</dbReference>
<evidence type="ECO:0000313" key="15">
    <source>
        <dbReference type="EnsemblPlants" id="Pp3c12_9080V3.1"/>
    </source>
</evidence>
<keyword evidence="3" id="KW-0813">Transport</keyword>
<dbReference type="OrthoDB" id="504708at2759"/>
<feature type="transmembrane region" description="Helical" evidence="10">
    <location>
        <begin position="390"/>
        <end position="412"/>
    </location>
</feature>
<evidence type="ECO:0000256" key="9">
    <source>
        <dbReference type="ARBA" id="ARBA00023136"/>
    </source>
</evidence>
<name>A0A2K1JQ08_PHYPA</name>
<dbReference type="InterPro" id="IPR053951">
    <property type="entry name" value="K_trans_N"/>
</dbReference>
<dbReference type="InterPro" id="IPR053952">
    <property type="entry name" value="K_trans_C"/>
</dbReference>
<evidence type="ECO:0000256" key="11">
    <source>
        <dbReference type="SAM" id="MobiDB-lite"/>
    </source>
</evidence>
<evidence type="ECO:0000256" key="2">
    <source>
        <dbReference type="ARBA" id="ARBA00008440"/>
    </source>
</evidence>
<proteinExistence type="inferred from homology"/>
<evidence type="ECO:0000256" key="3">
    <source>
        <dbReference type="ARBA" id="ARBA00022448"/>
    </source>
</evidence>
<dbReference type="GO" id="GO:0016020">
    <property type="term" value="C:membrane"/>
    <property type="evidence" value="ECO:0000318"/>
    <property type="project" value="GO_Central"/>
</dbReference>
<evidence type="ECO:0000256" key="7">
    <source>
        <dbReference type="ARBA" id="ARBA00022989"/>
    </source>
</evidence>
<feature type="transmembrane region" description="Helical" evidence="10">
    <location>
        <begin position="65"/>
        <end position="86"/>
    </location>
</feature>
<feature type="transmembrane region" description="Helical" evidence="10">
    <location>
        <begin position="20"/>
        <end position="38"/>
    </location>
</feature>
<feature type="region of interest" description="Disordered" evidence="11">
    <location>
        <begin position="685"/>
        <end position="705"/>
    </location>
</feature>
<comment type="function">
    <text evidence="10">Potassium transporter.</text>
</comment>
<dbReference type="STRING" id="3218.A0A2K1JQ08"/>
<feature type="transmembrane region" description="Helical" evidence="10">
    <location>
        <begin position="424"/>
        <end position="446"/>
    </location>
</feature>
<reference evidence="15" key="3">
    <citation type="submission" date="2020-12" db="UniProtKB">
        <authorList>
            <consortium name="EnsemblPlants"/>
        </authorList>
    </citation>
    <scope>IDENTIFICATION</scope>
</reference>
<keyword evidence="8 10" id="KW-0406">Ion transport</keyword>
<protein>
    <recommendedName>
        <fullName evidence="10">Potassium transporter</fullName>
    </recommendedName>
</protein>
<dbReference type="EnsemblPlants" id="Pp3c12_9080V3.1">
    <property type="protein sequence ID" value="Pp3c12_9080V3.1"/>
    <property type="gene ID" value="Pp3c12_9080"/>
</dbReference>
<dbReference type="Proteomes" id="UP000006727">
    <property type="component" value="Chromosome 12"/>
</dbReference>
<feature type="transmembrane region" description="Helical" evidence="10">
    <location>
        <begin position="453"/>
        <end position="474"/>
    </location>
</feature>
<comment type="subcellular location">
    <subcellularLocation>
        <location evidence="1 10">Membrane</location>
        <topology evidence="1 10">Multi-pass membrane protein</topology>
    </subcellularLocation>
</comment>
<evidence type="ECO:0000256" key="5">
    <source>
        <dbReference type="ARBA" id="ARBA00022692"/>
    </source>
</evidence>
<dbReference type="GO" id="GO:0006813">
    <property type="term" value="P:potassium ion transport"/>
    <property type="evidence" value="ECO:0000318"/>
    <property type="project" value="GO_Central"/>
</dbReference>
<keyword evidence="4 10" id="KW-0633">Potassium transport</keyword>
<dbReference type="EMBL" id="ABEU02000012">
    <property type="protein sequence ID" value="PNR43630.1"/>
    <property type="molecule type" value="Genomic_DNA"/>
</dbReference>
<dbReference type="RefSeq" id="XP_024390681.1">
    <property type="nucleotide sequence ID" value="XM_024534913.2"/>
</dbReference>
<evidence type="ECO:0000256" key="10">
    <source>
        <dbReference type="RuleBase" id="RU321113"/>
    </source>
</evidence>
<feature type="transmembrane region" description="Helical" evidence="10">
    <location>
        <begin position="156"/>
        <end position="177"/>
    </location>
</feature>
<feature type="transmembrane region" description="Helical" evidence="10">
    <location>
        <begin position="197"/>
        <end position="215"/>
    </location>
</feature>
<feature type="transmembrane region" description="Helical" evidence="10">
    <location>
        <begin position="342"/>
        <end position="369"/>
    </location>
</feature>
<dbReference type="EnsemblPlants" id="Pp3c12_9080V3.2">
    <property type="protein sequence ID" value="Pp3c12_9080V3.2"/>
    <property type="gene ID" value="Pp3c12_9080"/>
</dbReference>
<keyword evidence="7 10" id="KW-1133">Transmembrane helix</keyword>
<dbReference type="InterPro" id="IPR003855">
    <property type="entry name" value="K+_transporter"/>
</dbReference>
<dbReference type="GO" id="GO:0015079">
    <property type="term" value="F:potassium ion transmembrane transporter activity"/>
    <property type="evidence" value="ECO:0000318"/>
    <property type="project" value="GO_Central"/>
</dbReference>
<feature type="domain" description="K+ potassium transporter integral membrane" evidence="12">
    <location>
        <begin position="28"/>
        <end position="520"/>
    </location>
</feature>
<dbReference type="PANTHER" id="PTHR30540:SF83">
    <property type="entry name" value="K+ POTASSIUM TRANSPORTER"/>
    <property type="match status" value="1"/>
</dbReference>
<dbReference type="Pfam" id="PF02705">
    <property type="entry name" value="K_trans"/>
    <property type="match status" value="1"/>
</dbReference>
<keyword evidence="16" id="KW-1185">Reference proteome</keyword>
<dbReference type="AlphaFoldDB" id="A0A2K1JQ08"/>
<evidence type="ECO:0000313" key="16">
    <source>
        <dbReference type="Proteomes" id="UP000006727"/>
    </source>
</evidence>
<evidence type="ECO:0000256" key="8">
    <source>
        <dbReference type="ARBA" id="ARBA00023065"/>
    </source>
</evidence>
<organism evidence="14">
    <name type="scientific">Physcomitrium patens</name>
    <name type="common">Spreading-leaved earth moss</name>
    <name type="synonym">Physcomitrella patens</name>
    <dbReference type="NCBI Taxonomy" id="3218"/>
    <lineage>
        <taxon>Eukaryota</taxon>
        <taxon>Viridiplantae</taxon>
        <taxon>Streptophyta</taxon>
        <taxon>Embryophyta</taxon>
        <taxon>Bryophyta</taxon>
        <taxon>Bryophytina</taxon>
        <taxon>Bryopsida</taxon>
        <taxon>Funariidae</taxon>
        <taxon>Funariales</taxon>
        <taxon>Funariaceae</taxon>
        <taxon>Physcomitrium</taxon>
    </lineage>
</organism>
<evidence type="ECO:0000259" key="13">
    <source>
        <dbReference type="Pfam" id="PF22776"/>
    </source>
</evidence>
<dbReference type="GeneID" id="112289594"/>
<keyword evidence="5 10" id="KW-0812">Transmembrane</keyword>
<dbReference type="NCBIfam" id="TIGR00794">
    <property type="entry name" value="kup"/>
    <property type="match status" value="1"/>
</dbReference>
<gene>
    <name evidence="15" type="primary">LOC112289594</name>
    <name evidence="14" type="ORF">PHYPA_016011</name>
</gene>
<dbReference type="Pfam" id="PF22776">
    <property type="entry name" value="K_trans_C"/>
    <property type="match status" value="1"/>
</dbReference>
<evidence type="ECO:0000256" key="6">
    <source>
        <dbReference type="ARBA" id="ARBA00022958"/>
    </source>
</evidence>
<evidence type="ECO:0000259" key="12">
    <source>
        <dbReference type="Pfam" id="PF02705"/>
    </source>
</evidence>
<feature type="transmembrane region" description="Helical" evidence="10">
    <location>
        <begin position="271"/>
        <end position="290"/>
    </location>
</feature>
<keyword evidence="9 10" id="KW-0472">Membrane</keyword>
<feature type="transmembrane region" description="Helical" evidence="10">
    <location>
        <begin position="222"/>
        <end position="244"/>
    </location>
</feature>
<evidence type="ECO:0000256" key="4">
    <source>
        <dbReference type="ARBA" id="ARBA00022538"/>
    </source>
</evidence>
<dbReference type="PANTHER" id="PTHR30540">
    <property type="entry name" value="OSMOTIC STRESS POTASSIUM TRANSPORTER"/>
    <property type="match status" value="1"/>
</dbReference>
<keyword evidence="6 10" id="KW-0630">Potassium</keyword>
<evidence type="ECO:0000313" key="14">
    <source>
        <dbReference type="EMBL" id="PNR43630.1"/>
    </source>
</evidence>
<reference evidence="14 16" key="2">
    <citation type="journal article" date="2018" name="Plant J.">
        <title>The Physcomitrella patens chromosome-scale assembly reveals moss genome structure and evolution.</title>
        <authorList>
            <person name="Lang D."/>
            <person name="Ullrich K.K."/>
            <person name="Murat F."/>
            <person name="Fuchs J."/>
            <person name="Jenkins J."/>
            <person name="Haas F.B."/>
            <person name="Piednoel M."/>
            <person name="Gundlach H."/>
            <person name="Van Bel M."/>
            <person name="Meyberg R."/>
            <person name="Vives C."/>
            <person name="Morata J."/>
            <person name="Symeonidi A."/>
            <person name="Hiss M."/>
            <person name="Muchero W."/>
            <person name="Kamisugi Y."/>
            <person name="Saleh O."/>
            <person name="Blanc G."/>
            <person name="Decker E.L."/>
            <person name="van Gessel N."/>
            <person name="Grimwood J."/>
            <person name="Hayes R.D."/>
            <person name="Graham S.W."/>
            <person name="Gunter L.E."/>
            <person name="McDaniel S.F."/>
            <person name="Hoernstein S.N.W."/>
            <person name="Larsson A."/>
            <person name="Li F.W."/>
            <person name="Perroud P.F."/>
            <person name="Phillips J."/>
            <person name="Ranjan P."/>
            <person name="Rokshar D.S."/>
            <person name="Rothfels C.J."/>
            <person name="Schneider L."/>
            <person name="Shu S."/>
            <person name="Stevenson D.W."/>
            <person name="Thummler F."/>
            <person name="Tillich M."/>
            <person name="Villarreal Aguilar J.C."/>
            <person name="Widiez T."/>
            <person name="Wong G.K."/>
            <person name="Wymore A."/>
            <person name="Zhang Y."/>
            <person name="Zimmer A.D."/>
            <person name="Quatrano R.S."/>
            <person name="Mayer K.F.X."/>
            <person name="Goodstein D."/>
            <person name="Casacuberta J.M."/>
            <person name="Vandepoele K."/>
            <person name="Reski R."/>
            <person name="Cuming A.C."/>
            <person name="Tuskan G.A."/>
            <person name="Maumus F."/>
            <person name="Salse J."/>
            <person name="Schmutz J."/>
            <person name="Rensing S.A."/>
        </authorList>
    </citation>
    <scope>NUCLEOTIDE SEQUENCE [LARGE SCALE GENOMIC DNA]</scope>
    <source>
        <strain evidence="15 16">cv. Gransden 2004</strain>
    </source>
</reference>
<dbReference type="KEGG" id="ppp:112289594"/>